<accession>A0A0C9SER7</accession>
<dbReference type="FunFam" id="4.10.410.10:FF:000020">
    <property type="entry name" value="Collagen, type VI, alpha 3"/>
    <property type="match status" value="1"/>
</dbReference>
<dbReference type="PRINTS" id="PR00759">
    <property type="entry name" value="BASICPTASE"/>
</dbReference>
<dbReference type="InterPro" id="IPR050098">
    <property type="entry name" value="TFPI/VKTCI-like"/>
</dbReference>
<dbReference type="EMBL" id="GBZX01000962">
    <property type="protein sequence ID" value="JAG91778.1"/>
    <property type="molecule type" value="mRNA"/>
</dbReference>
<dbReference type="InterPro" id="IPR036880">
    <property type="entry name" value="Kunitz_BPTI_sf"/>
</dbReference>
<dbReference type="PANTHER" id="PTHR10083:SF328">
    <property type="entry name" value="TISSUE FACTOR PATHWAY INHIBITOR"/>
    <property type="match status" value="1"/>
</dbReference>
<dbReference type="SUPFAM" id="SSF57362">
    <property type="entry name" value="BPTI-like"/>
    <property type="match status" value="1"/>
</dbReference>
<keyword evidence="2" id="KW-0964">Secreted</keyword>
<dbReference type="PROSITE" id="PS00280">
    <property type="entry name" value="BPTI_KUNITZ_1"/>
    <property type="match status" value="1"/>
</dbReference>
<evidence type="ECO:0000256" key="5">
    <source>
        <dbReference type="ARBA" id="ARBA00022900"/>
    </source>
</evidence>
<dbReference type="Gene3D" id="4.10.410.10">
    <property type="entry name" value="Pancreatic trypsin inhibitor Kunitz domain"/>
    <property type="match status" value="1"/>
</dbReference>
<proteinExistence type="evidence at transcript level"/>
<keyword evidence="4" id="KW-0677">Repeat</keyword>
<organism evidence="9">
    <name type="scientific">Amblyomma americanum</name>
    <name type="common">Lone star tick</name>
    <dbReference type="NCBI Taxonomy" id="6943"/>
    <lineage>
        <taxon>Eukaryota</taxon>
        <taxon>Metazoa</taxon>
        <taxon>Ecdysozoa</taxon>
        <taxon>Arthropoda</taxon>
        <taxon>Chelicerata</taxon>
        <taxon>Arachnida</taxon>
        <taxon>Acari</taxon>
        <taxon>Parasitiformes</taxon>
        <taxon>Ixodida</taxon>
        <taxon>Ixodoidea</taxon>
        <taxon>Ixodidae</taxon>
        <taxon>Amblyomminae</taxon>
        <taxon>Amblyomma</taxon>
    </lineage>
</organism>
<comment type="subcellular location">
    <subcellularLocation>
        <location evidence="1">Secreted</location>
    </subcellularLocation>
</comment>
<evidence type="ECO:0000259" key="8">
    <source>
        <dbReference type="PROSITE" id="PS50279"/>
    </source>
</evidence>
<feature type="signal peptide" evidence="7">
    <location>
        <begin position="1"/>
        <end position="19"/>
    </location>
</feature>
<evidence type="ECO:0000256" key="6">
    <source>
        <dbReference type="ARBA" id="ARBA00023157"/>
    </source>
</evidence>
<evidence type="ECO:0000256" key="2">
    <source>
        <dbReference type="ARBA" id="ARBA00022525"/>
    </source>
</evidence>
<dbReference type="InterPro" id="IPR020901">
    <property type="entry name" value="Prtase_inh_Kunz-CS"/>
</dbReference>
<dbReference type="Pfam" id="PF00014">
    <property type="entry name" value="Kunitz_BPTI"/>
    <property type="match status" value="1"/>
</dbReference>
<evidence type="ECO:0000256" key="4">
    <source>
        <dbReference type="ARBA" id="ARBA00022737"/>
    </source>
</evidence>
<feature type="domain" description="BPTI/Kunitz inhibitor" evidence="8">
    <location>
        <begin position="27"/>
        <end position="78"/>
    </location>
</feature>
<keyword evidence="3" id="KW-0646">Protease inhibitor</keyword>
<dbReference type="GO" id="GO:0004867">
    <property type="term" value="F:serine-type endopeptidase inhibitor activity"/>
    <property type="evidence" value="ECO:0007669"/>
    <property type="project" value="UniProtKB-KW"/>
</dbReference>
<keyword evidence="5" id="KW-0722">Serine protease inhibitor</keyword>
<keyword evidence="6" id="KW-1015">Disulfide bond</keyword>
<evidence type="ECO:0000256" key="1">
    <source>
        <dbReference type="ARBA" id="ARBA00004613"/>
    </source>
</evidence>
<sequence length="108" mass="12435">MKLIAVLSVLLLAATFVSGYRPPNPICREPGRKTGRCKAFFLKWSYNPKSGLCEAFIYGGCRGTRNRFESCYACMRICAQKFTTKDREYCHQLTEKANKKYFRTAMPK</sequence>
<name>A0A0C9SER7_AMBAM</name>
<dbReference type="PANTHER" id="PTHR10083">
    <property type="entry name" value="KUNITZ-TYPE PROTEASE INHIBITOR-RELATED"/>
    <property type="match status" value="1"/>
</dbReference>
<evidence type="ECO:0000256" key="7">
    <source>
        <dbReference type="SAM" id="SignalP"/>
    </source>
</evidence>
<dbReference type="PROSITE" id="PS50279">
    <property type="entry name" value="BPTI_KUNITZ_2"/>
    <property type="match status" value="1"/>
</dbReference>
<evidence type="ECO:0000313" key="9">
    <source>
        <dbReference type="EMBL" id="JAG91778.1"/>
    </source>
</evidence>
<feature type="chain" id="PRO_5002203099" evidence="7">
    <location>
        <begin position="20"/>
        <end position="108"/>
    </location>
</feature>
<dbReference type="SMART" id="SM00131">
    <property type="entry name" value="KU"/>
    <property type="match status" value="1"/>
</dbReference>
<protein>
    <submittedName>
        <fullName evidence="9">Putative tick kunitz 24</fullName>
    </submittedName>
</protein>
<dbReference type="AlphaFoldDB" id="A0A0C9SER7"/>
<evidence type="ECO:0000256" key="3">
    <source>
        <dbReference type="ARBA" id="ARBA00022690"/>
    </source>
</evidence>
<reference evidence="9" key="1">
    <citation type="journal article" date="2015" name="PLoS ONE">
        <title>An Insight into the Sialome of the Lone Star Tick, Amblyomma americanum, with a Glimpse on Its Time Dependent Gene Expression.</title>
        <authorList>
            <person name="Karim S."/>
            <person name="Ribeiro J.M."/>
        </authorList>
    </citation>
    <scope>NUCLEOTIDE SEQUENCE</scope>
    <source>
        <tissue evidence="9">Salivary gland</tissue>
    </source>
</reference>
<keyword evidence="7" id="KW-0732">Signal</keyword>
<dbReference type="CDD" id="cd22592">
    <property type="entry name" value="Kunitz_BPTI"/>
    <property type="match status" value="1"/>
</dbReference>
<dbReference type="InterPro" id="IPR002223">
    <property type="entry name" value="Kunitz_BPTI"/>
</dbReference>
<dbReference type="GO" id="GO:0005615">
    <property type="term" value="C:extracellular space"/>
    <property type="evidence" value="ECO:0007669"/>
    <property type="project" value="TreeGrafter"/>
</dbReference>